<evidence type="ECO:0000256" key="8">
    <source>
        <dbReference type="PROSITE-ProRule" id="PRU00221"/>
    </source>
</evidence>
<evidence type="ECO:0000256" key="3">
    <source>
        <dbReference type="ARBA" id="ARBA00022532"/>
    </source>
</evidence>
<comment type="subcellular location">
    <subcellularLocation>
        <location evidence="1">Mitochondrion</location>
    </subcellularLocation>
</comment>
<dbReference type="InterPro" id="IPR004434">
    <property type="entry name" value="Isocitrate_DH_NAD"/>
</dbReference>
<feature type="repeat" description="WD" evidence="8">
    <location>
        <begin position="647"/>
        <end position="694"/>
    </location>
</feature>
<dbReference type="SUPFAM" id="SSF50978">
    <property type="entry name" value="WD40 repeat-like"/>
    <property type="match status" value="1"/>
</dbReference>
<organism evidence="10 11">
    <name type="scientific">Cichlidogyrus casuarinus</name>
    <dbReference type="NCBI Taxonomy" id="1844966"/>
    <lineage>
        <taxon>Eukaryota</taxon>
        <taxon>Metazoa</taxon>
        <taxon>Spiralia</taxon>
        <taxon>Lophotrochozoa</taxon>
        <taxon>Platyhelminthes</taxon>
        <taxon>Monogenea</taxon>
        <taxon>Monopisthocotylea</taxon>
        <taxon>Dactylogyridea</taxon>
        <taxon>Ancyrocephalidae</taxon>
        <taxon>Cichlidogyrus</taxon>
    </lineage>
</organism>
<comment type="similarity">
    <text evidence="2">Belongs to the isocitrate and isopropylmalate dehydrogenases family.</text>
</comment>
<dbReference type="Pfam" id="PF00400">
    <property type="entry name" value="WD40"/>
    <property type="match status" value="2"/>
</dbReference>
<feature type="repeat" description="WD" evidence="8">
    <location>
        <begin position="553"/>
        <end position="595"/>
    </location>
</feature>
<evidence type="ECO:0000256" key="2">
    <source>
        <dbReference type="ARBA" id="ARBA00007769"/>
    </source>
</evidence>
<dbReference type="InterPro" id="IPR024084">
    <property type="entry name" value="IsoPropMal-DH-like_dom"/>
</dbReference>
<evidence type="ECO:0000256" key="6">
    <source>
        <dbReference type="ARBA" id="ARBA00022946"/>
    </source>
</evidence>
<feature type="non-terminal residue" evidence="10">
    <location>
        <position position="1082"/>
    </location>
</feature>
<dbReference type="Proteomes" id="UP001626550">
    <property type="component" value="Unassembled WGS sequence"/>
</dbReference>
<evidence type="ECO:0000256" key="4">
    <source>
        <dbReference type="ARBA" id="ARBA00022574"/>
    </source>
</evidence>
<dbReference type="Gene3D" id="2.130.10.10">
    <property type="entry name" value="YVTN repeat-like/Quinoprotein amine dehydrogenase"/>
    <property type="match status" value="2"/>
</dbReference>
<accession>A0ABD2PWY1</accession>
<dbReference type="SMART" id="SM00320">
    <property type="entry name" value="WD40"/>
    <property type="match status" value="6"/>
</dbReference>
<keyword evidence="7" id="KW-0496">Mitochondrion</keyword>
<feature type="domain" description="Isopropylmalate dehydrogenase-like" evidence="9">
    <location>
        <begin position="40"/>
        <end position="358"/>
    </location>
</feature>
<keyword evidence="5" id="KW-0677">Repeat</keyword>
<dbReference type="PANTHER" id="PTHR11835:SF60">
    <property type="entry name" value="ISOCITRATE DEHYDROGENASE [NAD] SUBUNIT, MITOCHONDRIAL"/>
    <property type="match status" value="1"/>
</dbReference>
<name>A0ABD2PWY1_9PLAT</name>
<evidence type="ECO:0000256" key="7">
    <source>
        <dbReference type="ARBA" id="ARBA00023128"/>
    </source>
</evidence>
<dbReference type="SUPFAM" id="SSF53659">
    <property type="entry name" value="Isocitrate/Isopropylmalate dehydrogenase-like"/>
    <property type="match status" value="1"/>
</dbReference>
<dbReference type="InterPro" id="IPR015943">
    <property type="entry name" value="WD40/YVTN_repeat-like_dom_sf"/>
</dbReference>
<feature type="repeat" description="WD" evidence="8">
    <location>
        <begin position="512"/>
        <end position="546"/>
    </location>
</feature>
<dbReference type="AlphaFoldDB" id="A0ABD2PWY1"/>
<dbReference type="Pfam" id="PF00180">
    <property type="entry name" value="Iso_dh"/>
    <property type="match status" value="1"/>
</dbReference>
<comment type="caution">
    <text evidence="10">The sequence shown here is derived from an EMBL/GenBank/DDBJ whole genome shotgun (WGS) entry which is preliminary data.</text>
</comment>
<dbReference type="SMART" id="SM01329">
    <property type="entry name" value="Iso_dh"/>
    <property type="match status" value="1"/>
</dbReference>
<dbReference type="PROSITE" id="PS00678">
    <property type="entry name" value="WD_REPEATS_1"/>
    <property type="match status" value="1"/>
</dbReference>
<proteinExistence type="inferred from homology"/>
<dbReference type="NCBIfam" id="TIGR00175">
    <property type="entry name" value="mito_nad_idh"/>
    <property type="match status" value="1"/>
</dbReference>
<dbReference type="FunFam" id="3.40.718.10:FF:000001">
    <property type="entry name" value="Isocitrate dehydrogenase [NAD] subunit, mitochondrial"/>
    <property type="match status" value="1"/>
</dbReference>
<keyword evidence="4 8" id="KW-0853">WD repeat</keyword>
<evidence type="ECO:0000256" key="5">
    <source>
        <dbReference type="ARBA" id="ARBA00022737"/>
    </source>
</evidence>
<protein>
    <submittedName>
        <fullName evidence="10">Isocitrate dehydrogenase [NAD] subunit gamma 1, mitochondrial</fullName>
    </submittedName>
</protein>
<dbReference type="GO" id="GO:0006099">
    <property type="term" value="P:tricarboxylic acid cycle"/>
    <property type="evidence" value="ECO:0007669"/>
    <property type="project" value="UniProtKB-KW"/>
</dbReference>
<keyword evidence="3" id="KW-0816">Tricarboxylic acid cycle</keyword>
<dbReference type="PANTHER" id="PTHR11835">
    <property type="entry name" value="DECARBOXYLATING DEHYDROGENASES-ISOCITRATE, ISOPROPYLMALATE, TARTRATE"/>
    <property type="match status" value="1"/>
</dbReference>
<gene>
    <name evidence="10" type="primary">IDH3G</name>
    <name evidence="10" type="ORF">Ciccas_009473</name>
</gene>
<evidence type="ECO:0000313" key="10">
    <source>
        <dbReference type="EMBL" id="KAL3311941.1"/>
    </source>
</evidence>
<dbReference type="InterPro" id="IPR036322">
    <property type="entry name" value="WD40_repeat_dom_sf"/>
</dbReference>
<dbReference type="EMBL" id="JBJKFK010001946">
    <property type="protein sequence ID" value="KAL3311941.1"/>
    <property type="molecule type" value="Genomic_DNA"/>
</dbReference>
<dbReference type="InterPro" id="IPR019775">
    <property type="entry name" value="WD40_repeat_CS"/>
</dbReference>
<dbReference type="PROSITE" id="PS50082">
    <property type="entry name" value="WD_REPEATS_2"/>
    <property type="match status" value="3"/>
</dbReference>
<dbReference type="Gene3D" id="3.40.718.10">
    <property type="entry name" value="Isopropylmalate Dehydrogenase"/>
    <property type="match status" value="1"/>
</dbReference>
<dbReference type="InterPro" id="IPR001680">
    <property type="entry name" value="WD40_rpt"/>
</dbReference>
<keyword evidence="6" id="KW-0809">Transit peptide</keyword>
<dbReference type="GO" id="GO:0005739">
    <property type="term" value="C:mitochondrion"/>
    <property type="evidence" value="ECO:0007669"/>
    <property type="project" value="UniProtKB-SubCell"/>
</dbReference>
<evidence type="ECO:0000313" key="11">
    <source>
        <dbReference type="Proteomes" id="UP001626550"/>
    </source>
</evidence>
<evidence type="ECO:0000259" key="9">
    <source>
        <dbReference type="SMART" id="SM01329"/>
    </source>
</evidence>
<evidence type="ECO:0000256" key="1">
    <source>
        <dbReference type="ARBA" id="ARBA00004173"/>
    </source>
</evidence>
<reference evidence="10 11" key="1">
    <citation type="submission" date="2024-11" db="EMBL/GenBank/DDBJ databases">
        <title>Adaptive evolution of stress response genes in parasites aligns with host niche diversity.</title>
        <authorList>
            <person name="Hahn C."/>
            <person name="Resl P."/>
        </authorList>
    </citation>
    <scope>NUCLEOTIDE SEQUENCE [LARGE SCALE GENOMIC DNA]</scope>
    <source>
        <strain evidence="10">EGGRZ-B1_66</strain>
        <tissue evidence="10">Body</tissue>
    </source>
</reference>
<sequence length="1082" mass="120308">MSRNATTSIVTDAKIDTVDDRSFFLPSHNYQNATYGGRHTVTLIPGHGLGPEMAIHVQNAFQELKVPINFDITQTSGSDDLDMQEIVLAIKRNGVALKGNLETKPGSISRNLLLRNSFDLYAYISRCYSFPGVNTRHKNIDIVVIRENTEGEYSRLEHESRKGVVESLKVITEAKSRRIAEFAFRFAIERNRKKVTCVHKANIMKLGDGLFLNTCTEVAKKYPQIEFDSMIVDNTCMQLVSKPEQFDVILLPNLYGSIVGSLCTGLVGGAGLTAGANIGDGLAMFEMGTRKTGRSLVGQNAANPIAMLMTSADMLDYLQLGRYAKVLRKAIFKATGKQNLLTVDLGGTSSTSEVMDGILANIAQSLKLIKTVVFLVATFVGFLGNAECLAMSRKTSRASENVTVRNALSVTGPPRDRESLSSESKKAPWIYTCESQLTCMALNQSRDRLLAVAGRNLLQILSVSSDGFQSIHSIKRHQPQGPKQSTVQTVPGPEELQSNIQLTKREPRSFYITTLTWGSSDELLFTGSTSGDVIVWNLEQGEITREINDTACFPGHSRTIHKIIMNPFKNYELATASQDGTIKLFDLREKDRANISFKTLLQKTAAASPVRDIAYYPRSDELLAAGQENGIVSLWDRRNPSKTLFSYPGHSCSINSIDWHPEGVGENKFWLATSGSRDFLIKVWDLAPGHMQQSGGFMSVRPLITSPSARLAHVIRTSRVNRIKWRPGSATLNQIASTSSTSLDLSLHVWDVNRPFVPFAIFEGHKDVIQAIAWDPHDSNILYTVAKDQLVFRHQFPDNAYFLYDEMPMATVSVSPLGSLVHSIVKVPTKEEFLHLELALQGEHIDSIDNSSSLFPPEVEVAKLSTSTFNSLDKDHRLPYFLALKSSVVHMLHYSPNSLNMVPDLLPNAMISLASNYWFMGSSPFEVCAHNAELCRQHNRPTLANFWKFIMFALPWSQIAKEAQKQMNESPRKSPDEDDFNYLPAFPSVPVTNLKLVSPFDQKPNKHFGKENQKFTSRKLSSQDRNKGVNLFMLEKLVSTPVDDPKPALPLEEEMTFVTKGRSTEGPTVSQIEAADYLFTGT</sequence>
<keyword evidence="11" id="KW-1185">Reference proteome</keyword>